<dbReference type="InterPro" id="IPR020828">
    <property type="entry name" value="GlycerAld_3-P_DH_NAD(P)-bd"/>
</dbReference>
<evidence type="ECO:0000313" key="12">
    <source>
        <dbReference type="Proteomes" id="UP001177744"/>
    </source>
</evidence>
<evidence type="ECO:0000256" key="4">
    <source>
        <dbReference type="ARBA" id="ARBA00021022"/>
    </source>
</evidence>
<comment type="caution">
    <text evidence="11">The sequence shown here is derived from an EMBL/GenBank/DDBJ whole genome shotgun (WGS) entry which is preliminary data.</text>
</comment>
<name>A0AA40HZ68_CNENI</name>
<dbReference type="Gene3D" id="3.30.360.10">
    <property type="entry name" value="Dihydrodipicolinate Reductase, domain 2"/>
    <property type="match status" value="1"/>
</dbReference>
<keyword evidence="12" id="KW-1185">Reference proteome</keyword>
<dbReference type="GO" id="GO:0006096">
    <property type="term" value="P:glycolytic process"/>
    <property type="evidence" value="ECO:0007669"/>
    <property type="project" value="UniProtKB-KW"/>
</dbReference>
<dbReference type="GO" id="GO:0004365">
    <property type="term" value="F:glyceraldehyde-3-phosphate dehydrogenase (NAD+) (phosphorylating) activity"/>
    <property type="evidence" value="ECO:0007669"/>
    <property type="project" value="UniProtKB-EC"/>
</dbReference>
<evidence type="ECO:0000256" key="6">
    <source>
        <dbReference type="ARBA" id="ARBA00023002"/>
    </source>
</evidence>
<dbReference type="InterPro" id="IPR036291">
    <property type="entry name" value="NAD(P)-bd_dom_sf"/>
</dbReference>
<keyword evidence="5" id="KW-0963">Cytoplasm</keyword>
<dbReference type="Gene3D" id="3.40.50.720">
    <property type="entry name" value="NAD(P)-binding Rossmann-like Domain"/>
    <property type="match status" value="1"/>
</dbReference>
<comment type="catalytic activity">
    <reaction evidence="9">
        <text>D-glyceraldehyde 3-phosphate + phosphate + NAD(+) = (2R)-3-phospho-glyceroyl phosphate + NADH + H(+)</text>
        <dbReference type="Rhea" id="RHEA:10300"/>
        <dbReference type="ChEBI" id="CHEBI:15378"/>
        <dbReference type="ChEBI" id="CHEBI:43474"/>
        <dbReference type="ChEBI" id="CHEBI:57540"/>
        <dbReference type="ChEBI" id="CHEBI:57604"/>
        <dbReference type="ChEBI" id="CHEBI:57945"/>
        <dbReference type="ChEBI" id="CHEBI:59776"/>
        <dbReference type="EC" id="1.2.1.12"/>
    </reaction>
</comment>
<evidence type="ECO:0000256" key="8">
    <source>
        <dbReference type="ARBA" id="ARBA00023152"/>
    </source>
</evidence>
<proteinExistence type="inferred from homology"/>
<dbReference type="PANTHER" id="PTHR10836:SF111">
    <property type="entry name" value="GLYCERALDEHYDE-3-PHOSPHATE DEHYDROGENASE"/>
    <property type="match status" value="1"/>
</dbReference>
<dbReference type="AlphaFoldDB" id="A0AA40HZ68"/>
<organism evidence="11 12">
    <name type="scientific">Cnephaeus nilssonii</name>
    <name type="common">Northern bat</name>
    <name type="synonym">Eptesicus nilssonii</name>
    <dbReference type="NCBI Taxonomy" id="3371016"/>
    <lineage>
        <taxon>Eukaryota</taxon>
        <taxon>Metazoa</taxon>
        <taxon>Chordata</taxon>
        <taxon>Craniata</taxon>
        <taxon>Vertebrata</taxon>
        <taxon>Euteleostomi</taxon>
        <taxon>Mammalia</taxon>
        <taxon>Eutheria</taxon>
        <taxon>Laurasiatheria</taxon>
        <taxon>Chiroptera</taxon>
        <taxon>Yangochiroptera</taxon>
        <taxon>Vespertilionidae</taxon>
        <taxon>Cnephaeus</taxon>
    </lineage>
</organism>
<dbReference type="EMBL" id="JAULJE010000008">
    <property type="protein sequence ID" value="KAK1340076.1"/>
    <property type="molecule type" value="Genomic_DNA"/>
</dbReference>
<dbReference type="SMART" id="SM00846">
    <property type="entry name" value="Gp_dh_N"/>
    <property type="match status" value="1"/>
</dbReference>
<dbReference type="GO" id="GO:0051287">
    <property type="term" value="F:NAD binding"/>
    <property type="evidence" value="ECO:0007669"/>
    <property type="project" value="InterPro"/>
</dbReference>
<dbReference type="PANTHER" id="PTHR10836">
    <property type="entry name" value="GLYCERALDEHYDE 3-PHOSPHATE DEHYDROGENASE"/>
    <property type="match status" value="1"/>
</dbReference>
<keyword evidence="6" id="KW-0560">Oxidoreductase</keyword>
<gene>
    <name evidence="11" type="ORF">QTO34_018640</name>
</gene>
<keyword evidence="7" id="KW-0520">NAD</keyword>
<dbReference type="GO" id="GO:0005829">
    <property type="term" value="C:cytosol"/>
    <property type="evidence" value="ECO:0007669"/>
    <property type="project" value="TreeGrafter"/>
</dbReference>
<sequence>MMVKVRANGFGCIGHVVTRAAFNSGKVDIVAINDPFIDLNYVFTTMEKAGAKKVIIAVPSANAMFGMGVNHTKAGQLLQLNSDTNSSTFDAGAGTDSFVKLISWYDNELGYCKRVVNLMVYMASKE</sequence>
<comment type="pathway">
    <text evidence="1">Carbohydrate degradation; glycolysis; pyruvate from D-glyceraldehyde 3-phosphate: step 1/5.</text>
</comment>
<evidence type="ECO:0000256" key="3">
    <source>
        <dbReference type="ARBA" id="ARBA00013119"/>
    </source>
</evidence>
<accession>A0AA40HZ68</accession>
<dbReference type="SUPFAM" id="SSF51735">
    <property type="entry name" value="NAD(P)-binding Rossmann-fold domains"/>
    <property type="match status" value="1"/>
</dbReference>
<keyword evidence="8" id="KW-0324">Glycolysis</keyword>
<evidence type="ECO:0000259" key="10">
    <source>
        <dbReference type="SMART" id="SM00846"/>
    </source>
</evidence>
<dbReference type="Pfam" id="PF00044">
    <property type="entry name" value="Gp_dh_N"/>
    <property type="match status" value="1"/>
</dbReference>
<feature type="domain" description="Glyceraldehyde 3-phosphate dehydrogenase NAD(P) binding" evidence="10">
    <location>
        <begin position="3"/>
        <end position="80"/>
    </location>
</feature>
<evidence type="ECO:0000256" key="2">
    <source>
        <dbReference type="ARBA" id="ARBA00007406"/>
    </source>
</evidence>
<comment type="similarity">
    <text evidence="2">Belongs to the glyceraldehyde-3-phosphate dehydrogenase family.</text>
</comment>
<evidence type="ECO:0000313" key="11">
    <source>
        <dbReference type="EMBL" id="KAK1340076.1"/>
    </source>
</evidence>
<evidence type="ECO:0000256" key="7">
    <source>
        <dbReference type="ARBA" id="ARBA00023027"/>
    </source>
</evidence>
<dbReference type="InterPro" id="IPR020831">
    <property type="entry name" value="GlycerAld/Erythrose_P_DH"/>
</dbReference>
<evidence type="ECO:0000256" key="5">
    <source>
        <dbReference type="ARBA" id="ARBA00022490"/>
    </source>
</evidence>
<evidence type="ECO:0000256" key="1">
    <source>
        <dbReference type="ARBA" id="ARBA00004869"/>
    </source>
</evidence>
<dbReference type="Proteomes" id="UP001177744">
    <property type="component" value="Unassembled WGS sequence"/>
</dbReference>
<reference evidence="11" key="1">
    <citation type="submission" date="2023-06" db="EMBL/GenBank/DDBJ databases">
        <title>Reference genome for the Northern bat (Eptesicus nilssonii), a most northern bat species.</title>
        <authorList>
            <person name="Laine V.N."/>
            <person name="Pulliainen A.T."/>
            <person name="Lilley T.M."/>
        </authorList>
    </citation>
    <scope>NUCLEOTIDE SEQUENCE</scope>
    <source>
        <strain evidence="11">BLF_Eptnil</strain>
        <tissue evidence="11">Kidney</tissue>
    </source>
</reference>
<evidence type="ECO:0000256" key="9">
    <source>
        <dbReference type="ARBA" id="ARBA00047698"/>
    </source>
</evidence>
<dbReference type="EC" id="1.2.1.12" evidence="3"/>
<protein>
    <recommendedName>
        <fullName evidence="4">Glyceraldehyde-3-phosphate dehydrogenase</fullName>
        <ecNumber evidence="3">1.2.1.12</ecNumber>
    </recommendedName>
</protein>